<evidence type="ECO:0000313" key="2">
    <source>
        <dbReference type="Proteomes" id="UP001257234"/>
    </source>
</evidence>
<evidence type="ECO:0008006" key="3">
    <source>
        <dbReference type="Google" id="ProtNLM"/>
    </source>
</evidence>
<proteinExistence type="predicted"/>
<protein>
    <recommendedName>
        <fullName evidence="3">Lipoprotein</fullName>
    </recommendedName>
</protein>
<comment type="caution">
    <text evidence="1">The sequence shown here is derived from an EMBL/GenBank/DDBJ whole genome shotgun (WGS) entry which is preliminary data.</text>
</comment>
<dbReference type="RefSeq" id="WP_309560820.1">
    <property type="nucleotide sequence ID" value="NZ_JAVJIU010000002.1"/>
</dbReference>
<gene>
    <name evidence="1" type="ORF">RE431_04750</name>
</gene>
<organism evidence="1 2">
    <name type="scientific">Christiangramia sediminicola</name>
    <dbReference type="NCBI Taxonomy" id="3073267"/>
    <lineage>
        <taxon>Bacteria</taxon>
        <taxon>Pseudomonadati</taxon>
        <taxon>Bacteroidota</taxon>
        <taxon>Flavobacteriia</taxon>
        <taxon>Flavobacteriales</taxon>
        <taxon>Flavobacteriaceae</taxon>
        <taxon>Christiangramia</taxon>
    </lineage>
</organism>
<dbReference type="Proteomes" id="UP001257234">
    <property type="component" value="Unassembled WGS sequence"/>
</dbReference>
<keyword evidence="2" id="KW-1185">Reference proteome</keyword>
<evidence type="ECO:0000313" key="1">
    <source>
        <dbReference type="EMBL" id="MDR5589933.1"/>
    </source>
</evidence>
<sequence length="156" mass="18519">MIRKLILLILIISINSCSKEKTDFAIKETSEKISEYLKNNEKDKFLALIENRSTEMPKDNNFDILERLFQDSEFKNADPKLELIDKKNNMGQEVYRIPYYLNTDSLTGINKINLLLYFGPSDLFPKDKLSGFRTEFEYNKELRKEILEERFQVDFN</sequence>
<reference evidence="2" key="1">
    <citation type="submission" date="2023-07" db="EMBL/GenBank/DDBJ databases">
        <title>Christiangramia sp. SM2212., a novel bacterium of the family Flavobacteriaceae isolated from the sea sediment.</title>
        <authorList>
            <person name="Wang J."/>
            <person name="Zhang X."/>
        </authorList>
    </citation>
    <scope>NUCLEOTIDE SEQUENCE [LARGE SCALE GENOMIC DNA]</scope>
    <source>
        <strain evidence="2">SM2212</strain>
    </source>
</reference>
<dbReference type="EMBL" id="JAVJIU010000002">
    <property type="protein sequence ID" value="MDR5589933.1"/>
    <property type="molecule type" value="Genomic_DNA"/>
</dbReference>
<accession>A0ABU1ENZ9</accession>
<name>A0ABU1ENZ9_9FLAO</name>